<dbReference type="PROSITE" id="PS50994">
    <property type="entry name" value="INTEGRASE"/>
    <property type="match status" value="1"/>
</dbReference>
<dbReference type="CDD" id="cd00303">
    <property type="entry name" value="retropepsin_like"/>
    <property type="match status" value="1"/>
</dbReference>
<dbReference type="Pfam" id="PF03564">
    <property type="entry name" value="DUF1759"/>
    <property type="match status" value="1"/>
</dbReference>
<dbReference type="SUPFAM" id="SSF56672">
    <property type="entry name" value="DNA/RNA polymerases"/>
    <property type="match status" value="1"/>
</dbReference>
<protein>
    <recommendedName>
        <fullName evidence="2">Integrase catalytic domain-containing protein</fullName>
    </recommendedName>
</protein>
<sequence>MADKYLAKKAFLLKYLEDSLSEVKNADAAEDSVTILTKFAAVEITFPDLLTQFDELNLQHFKGKNNVPDQSEDYSKAMNMYGVIKALHTKHSLNQTSEKPLPTRIKLPPIEIPYFNGDPSSWQLFKESFLSLVHTNHELTPQQKVQYLISKLQGKASHICAGISCVGENYEKLWAALVTRYDDPRSLATVFFNKMMAFQSRKIETPEKLTEYLDEFCSVVESLKSLKLDDLQDFILLNIALSKLPSETVRAFETAMVPQGKTIPTYSNLTDFVTTHIQMLKRCDTKVTPSNVAPKSHFKTKSFFVQDSADVKYCSCCKKANHPLYRCDKFLQLSPQDRYNVVRSEKLCLNCLNNKHIVKNCTSQSRCSQCSKPHHSLLHFEPTQRFTQPHTQAAAVVNPSSDTSNVSSQPSGNGNRVFCSTTRNPGMQTVLLSTVKVKITDSHQNTHVGRFLLDSGSQSNFITADFCKQIGLHYDKPSTKIHISGMDSLTSSVLGKIDNLELRSIHDDNISYAIDTLVVKSITDKLPTNQICPTQVKSLSNLRLADDTFDTPGQIHGLLGAAFYPYIVLPGNAVDTTPDGPRAINTTFGYVVIGNAKSCSTSSSKTFCGFVKNHQSLEYIVKRFWEDEEVPSPQNSIRSKDELEAEAHFKETCTFDKQVSRYIVRLPFKKSPDLLGNSVNIAKNRFLALERKLERNPRLKDNYTQAINELLVAEHLIPCPNGDETDEDGYYVPHHCIVKESSLTTKYRIVFDFSCRTSNGVSLNDLVYSGPKLYTDLFEILLNFRLFEVALVADVARMFLQVLLHPEDTKYQKIFWRKDSQEPLQTYFLSRVTFGLSTSPFLVQRVIHQLAMDKAKEYPLVKPVIESAFYMDDLTLSLPTTEHALEVQHQLIECFKSANFDLVKWSSNNPLLLESIPPTSCLSSLTDWNPDESLKILGMYWNNNTDQFSFGVTVENSICTKRNVLSNLAKIWDPLGLISPVTVHCKILLQSLWKSDLSWDSPAPQEIADIWTQILRDLQLLSKIQIPRHIAVAPGSSLMLIGYCDASEKAFGAVIYSRVHVNDKPVVTLLAAKSKVAPLKQVSIPRLELNAALLLARLLSSILNQYTSRYPVEEVVCLSDSTIALHWINASPHKWQTYVANRVTKIQELIPSNKWYHVTTHNNTSADCLSRGLLPSQLLSHPTWFAGPPYLIEDQSTWPITTVGETTTPMPEEKNLVLVTVVPKVIFLLDFAKKYSSWSKILHILVYVYRFLKVLTTCSKITIEDLKFVELKLLLAVQDKCFGKDFQKKYASLSPFKDDSGLIRVGGRLSNSNLPFENKHPILLPKEEYITRLLVVFLHETNLHTGPALLLAIIRQKYWILAARPLVRQVVHECNLCFKIVPHNKWPKMGDLPRCRVEEVKPWVNTGVDHAGPFTITLSKHRGNKTSKAYLCLFVCLTTTAIHLEVTSDLSKEAFLNALKRFLSRRGPISTLFSDNGGAFVASKNHLNELYSLLNSSEYKEYFGDYLLKSKIQWKMLPARAPHMGGIWERAVRKVKSYLPKLIGDQILTFEEICTVAIEVEGMINATPLCVLSSDPNELEALTPAHFIKLTSLQSLPAVDVSTTPLNRLTRYKLLDNIFQNMWKRYRVEYLTSLQERSKWRKDVPNIEVGTVVLLKEDNVPAMHWPLGIVVEVFPSKTDGIVRSASVKTKTGIFKRPVVKLCPLPTQ</sequence>
<dbReference type="PANTHER" id="PTHR47331:SF5">
    <property type="entry name" value="RIBONUCLEASE H"/>
    <property type="match status" value="1"/>
</dbReference>
<dbReference type="GO" id="GO:0042575">
    <property type="term" value="C:DNA polymerase complex"/>
    <property type="evidence" value="ECO:0007669"/>
    <property type="project" value="UniProtKB-ARBA"/>
</dbReference>
<dbReference type="Gene3D" id="3.30.420.10">
    <property type="entry name" value="Ribonuclease H-like superfamily/Ribonuclease H"/>
    <property type="match status" value="1"/>
</dbReference>
<dbReference type="InterPro" id="IPR036397">
    <property type="entry name" value="RNaseH_sf"/>
</dbReference>
<dbReference type="Pfam" id="PF13650">
    <property type="entry name" value="Asp_protease_2"/>
    <property type="match status" value="1"/>
</dbReference>
<proteinExistence type="predicted"/>
<dbReference type="InterPro" id="IPR008042">
    <property type="entry name" value="Retrotrans_Pao"/>
</dbReference>
<dbReference type="GO" id="GO:0071897">
    <property type="term" value="P:DNA biosynthetic process"/>
    <property type="evidence" value="ECO:0007669"/>
    <property type="project" value="UniProtKB-ARBA"/>
</dbReference>
<dbReference type="InterPro" id="IPR000477">
    <property type="entry name" value="RT_dom"/>
</dbReference>
<name>A0A8D8SNZ8_9HEMI</name>
<dbReference type="GO" id="GO:0003676">
    <property type="term" value="F:nucleic acid binding"/>
    <property type="evidence" value="ECO:0007669"/>
    <property type="project" value="InterPro"/>
</dbReference>
<evidence type="ECO:0000259" key="2">
    <source>
        <dbReference type="PROSITE" id="PS50994"/>
    </source>
</evidence>
<reference evidence="3" key="1">
    <citation type="submission" date="2021-05" db="EMBL/GenBank/DDBJ databases">
        <authorList>
            <person name="Alioto T."/>
            <person name="Alioto T."/>
            <person name="Gomez Garrido J."/>
        </authorList>
    </citation>
    <scope>NUCLEOTIDE SEQUENCE</scope>
</reference>
<dbReference type="Pfam" id="PF18701">
    <property type="entry name" value="DUF5641"/>
    <property type="match status" value="1"/>
</dbReference>
<dbReference type="InterPro" id="IPR021109">
    <property type="entry name" value="Peptidase_aspartic_dom_sf"/>
</dbReference>
<dbReference type="GO" id="GO:0015074">
    <property type="term" value="P:DNA integration"/>
    <property type="evidence" value="ECO:0007669"/>
    <property type="project" value="InterPro"/>
</dbReference>
<accession>A0A8D8SNZ8</accession>
<dbReference type="EMBL" id="HBUF01226489">
    <property type="protein sequence ID" value="CAG6671625.1"/>
    <property type="molecule type" value="Transcribed_RNA"/>
</dbReference>
<feature type="region of interest" description="Disordered" evidence="1">
    <location>
        <begin position="395"/>
        <end position="414"/>
    </location>
</feature>
<dbReference type="SUPFAM" id="SSF53098">
    <property type="entry name" value="Ribonuclease H-like"/>
    <property type="match status" value="1"/>
</dbReference>
<dbReference type="PANTHER" id="PTHR47331">
    <property type="entry name" value="PHD-TYPE DOMAIN-CONTAINING PROTEIN"/>
    <property type="match status" value="1"/>
</dbReference>
<dbReference type="Pfam" id="PF00078">
    <property type="entry name" value="RVT_1"/>
    <property type="match status" value="1"/>
</dbReference>
<dbReference type="Gene3D" id="2.40.70.10">
    <property type="entry name" value="Acid Proteases"/>
    <property type="match status" value="1"/>
</dbReference>
<dbReference type="InterPro" id="IPR001584">
    <property type="entry name" value="Integrase_cat-core"/>
</dbReference>
<dbReference type="InterPro" id="IPR043502">
    <property type="entry name" value="DNA/RNA_pol_sf"/>
</dbReference>
<dbReference type="Gene3D" id="3.10.10.10">
    <property type="entry name" value="HIV Type 1 Reverse Transcriptase, subunit A, domain 1"/>
    <property type="match status" value="1"/>
</dbReference>
<dbReference type="InterPro" id="IPR005312">
    <property type="entry name" value="DUF1759"/>
</dbReference>
<dbReference type="Pfam" id="PF05380">
    <property type="entry name" value="Peptidase_A17"/>
    <property type="match status" value="1"/>
</dbReference>
<feature type="domain" description="Integrase catalytic" evidence="2">
    <location>
        <begin position="1389"/>
        <end position="1592"/>
    </location>
</feature>
<feature type="compositionally biased region" description="Polar residues" evidence="1">
    <location>
        <begin position="398"/>
        <end position="414"/>
    </location>
</feature>
<evidence type="ECO:0000313" key="3">
    <source>
        <dbReference type="EMBL" id="CAG6671625.1"/>
    </source>
</evidence>
<dbReference type="InterPro" id="IPR012337">
    <property type="entry name" value="RNaseH-like_sf"/>
</dbReference>
<dbReference type="InterPro" id="IPR043128">
    <property type="entry name" value="Rev_trsase/Diguanyl_cyclase"/>
</dbReference>
<organism evidence="3">
    <name type="scientific">Cacopsylla melanoneura</name>
    <dbReference type="NCBI Taxonomy" id="428564"/>
    <lineage>
        <taxon>Eukaryota</taxon>
        <taxon>Metazoa</taxon>
        <taxon>Ecdysozoa</taxon>
        <taxon>Arthropoda</taxon>
        <taxon>Hexapoda</taxon>
        <taxon>Insecta</taxon>
        <taxon>Pterygota</taxon>
        <taxon>Neoptera</taxon>
        <taxon>Paraneoptera</taxon>
        <taxon>Hemiptera</taxon>
        <taxon>Sternorrhyncha</taxon>
        <taxon>Psylloidea</taxon>
        <taxon>Psyllidae</taxon>
        <taxon>Psyllinae</taxon>
        <taxon>Cacopsylla</taxon>
    </lineage>
</organism>
<dbReference type="InterPro" id="IPR040676">
    <property type="entry name" value="DUF5641"/>
</dbReference>
<evidence type="ECO:0000256" key="1">
    <source>
        <dbReference type="SAM" id="MobiDB-lite"/>
    </source>
</evidence>
<dbReference type="Gene3D" id="3.30.70.270">
    <property type="match status" value="1"/>
</dbReference>